<keyword evidence="2" id="KW-1185">Reference proteome</keyword>
<accession>G6YIY5</accession>
<dbReference type="Proteomes" id="UP000002949">
    <property type="component" value="Unassembled WGS sequence"/>
</dbReference>
<proteinExistence type="predicted"/>
<organism evidence="1 2">
    <name type="scientific">Mesorhizobium amorphae CCNWGS0123</name>
    <dbReference type="NCBI Taxonomy" id="1082933"/>
    <lineage>
        <taxon>Bacteria</taxon>
        <taxon>Pseudomonadati</taxon>
        <taxon>Pseudomonadota</taxon>
        <taxon>Alphaproteobacteria</taxon>
        <taxon>Hyphomicrobiales</taxon>
        <taxon>Phyllobacteriaceae</taxon>
        <taxon>Mesorhizobium</taxon>
    </lineage>
</organism>
<dbReference type="EMBL" id="AGSN01000209">
    <property type="protein sequence ID" value="EHH05825.1"/>
    <property type="molecule type" value="Genomic_DNA"/>
</dbReference>
<name>G6YIY5_9HYPH</name>
<reference evidence="1 2" key="1">
    <citation type="journal article" date="2012" name="J. Bacteriol.">
        <title>Draft Genome Sequence of Plant Growth-Promoting Rhizobium Mesorhizobium amorphae, Isolated from Zinc-Lead Mine Tailings.</title>
        <authorList>
            <person name="Hao X."/>
            <person name="Lin Y."/>
            <person name="Johnstone L."/>
            <person name="Baltrus D.A."/>
            <person name="Miller S.J."/>
            <person name="Wei G."/>
            <person name="Rensing C."/>
        </authorList>
    </citation>
    <scope>NUCLEOTIDE SEQUENCE [LARGE SCALE GENOMIC DNA]</scope>
    <source>
        <strain evidence="1 2">CCNWGS0123</strain>
    </source>
</reference>
<protein>
    <submittedName>
        <fullName evidence="1">Uncharacterized protein</fullName>
    </submittedName>
</protein>
<gene>
    <name evidence="1" type="ORF">MEA186_29797</name>
</gene>
<dbReference type="AlphaFoldDB" id="G6YIY5"/>
<evidence type="ECO:0000313" key="1">
    <source>
        <dbReference type="EMBL" id="EHH05825.1"/>
    </source>
</evidence>
<evidence type="ECO:0000313" key="2">
    <source>
        <dbReference type="Proteomes" id="UP000002949"/>
    </source>
</evidence>
<dbReference type="KEGG" id="mamo:A6B35_30705"/>
<sequence>MALLAKLVENRLEALQITRIEGWVKVGTIDHLGLPRAEILNDTEGGDEETRRHAKMTPPKGIVIKKSCRVTAWCSLDIPM</sequence>